<keyword evidence="6 9" id="KW-0326">Glycosidase</keyword>
<accession>A0ABP9Q1X8</accession>
<dbReference type="PANTHER" id="PTHR34876">
    <property type="match status" value="1"/>
</dbReference>
<reference evidence="11" key="1">
    <citation type="journal article" date="2019" name="Int. J. Syst. Evol. Microbiol.">
        <title>The Global Catalogue of Microorganisms (GCM) 10K type strain sequencing project: providing services to taxonomists for standard genome sequencing and annotation.</title>
        <authorList>
            <consortium name="The Broad Institute Genomics Platform"/>
            <consortium name="The Broad Institute Genome Sequencing Center for Infectious Disease"/>
            <person name="Wu L."/>
            <person name="Ma J."/>
        </authorList>
    </citation>
    <scope>NUCLEOTIDE SEQUENCE [LARGE SCALE GENOMIC DNA]</scope>
    <source>
        <strain evidence="11">JCM 18459</strain>
    </source>
</reference>
<sequence length="337" mass="35700">MSRRPLAAACAALALLAGLGNAAPAPAVVPAVVPAADSAVVRTPAATAPAPATDPRRTRPLYVDPTSAAKQAGREFWRIGNRAQAMWLTERFATPTQVRQATRAYTSKAVKARRTAVLTVYGVPGRDCGGQSGGGLPTPTAYRAWVRGIAEGLKGTKPIVVVEPDAIAFMGDPSCADAAQRQRLLSYAAQQLSRSGAWVYLDAGHSDWRSAADTATLLLRSGVRYARGFSTNVSNYRLLADEQAWANEVLAGLRSSDVLGKKYVVDVSRNGYAQPVSGEWCNPGWARLGPRPALVFRGPYDGGLWIKRPGESDGYCNGGPAAGAWWPEGARRLLGKG</sequence>
<keyword evidence="5 9" id="KW-0119">Carbohydrate metabolism</keyword>
<dbReference type="InterPro" id="IPR001524">
    <property type="entry name" value="Glyco_hydro_6_CS"/>
</dbReference>
<dbReference type="InterPro" id="IPR036434">
    <property type="entry name" value="Beta_cellobiohydrolase_sf"/>
</dbReference>
<feature type="chain" id="PRO_5045007068" description="Glucanase" evidence="9">
    <location>
        <begin position="23"/>
        <end position="337"/>
    </location>
</feature>
<evidence type="ECO:0000256" key="5">
    <source>
        <dbReference type="ARBA" id="ARBA00023277"/>
    </source>
</evidence>
<dbReference type="PIRSF" id="PIRSF001100">
    <property type="entry name" value="Beta_cellobiohydrolase"/>
    <property type="match status" value="1"/>
</dbReference>
<organism evidence="10 11">
    <name type="scientific">Nocardioides marinquilinus</name>
    <dbReference type="NCBI Taxonomy" id="1210400"/>
    <lineage>
        <taxon>Bacteria</taxon>
        <taxon>Bacillati</taxon>
        <taxon>Actinomycetota</taxon>
        <taxon>Actinomycetes</taxon>
        <taxon>Propionibacteriales</taxon>
        <taxon>Nocardioidaceae</taxon>
        <taxon>Nocardioides</taxon>
    </lineage>
</organism>
<name>A0ABP9Q1X8_9ACTN</name>
<evidence type="ECO:0000256" key="2">
    <source>
        <dbReference type="ARBA" id="ARBA00022801"/>
    </source>
</evidence>
<evidence type="ECO:0000256" key="4">
    <source>
        <dbReference type="ARBA" id="ARBA00023157"/>
    </source>
</evidence>
<keyword evidence="4" id="KW-1015">Disulfide bond</keyword>
<dbReference type="Proteomes" id="UP001500221">
    <property type="component" value="Unassembled WGS sequence"/>
</dbReference>
<dbReference type="PRINTS" id="PR00733">
    <property type="entry name" value="GLHYDRLASE6"/>
</dbReference>
<dbReference type="Gene3D" id="3.20.20.40">
    <property type="entry name" value="1, 4-beta cellobiohydrolase"/>
    <property type="match status" value="1"/>
</dbReference>
<comment type="caution">
    <text evidence="10">The sequence shown here is derived from an EMBL/GenBank/DDBJ whole genome shotgun (WGS) entry which is preliminary data.</text>
</comment>
<proteinExistence type="inferred from homology"/>
<dbReference type="EC" id="3.2.1.-" evidence="9"/>
<feature type="active site" description="Proton donor" evidence="8">
    <location>
        <position position="165"/>
    </location>
</feature>
<evidence type="ECO:0000256" key="8">
    <source>
        <dbReference type="PROSITE-ProRule" id="PRU10057"/>
    </source>
</evidence>
<keyword evidence="11" id="KW-1185">Reference proteome</keyword>
<protein>
    <recommendedName>
        <fullName evidence="9">Glucanase</fullName>
        <ecNumber evidence="9">3.2.1.-</ecNumber>
    </recommendedName>
</protein>
<evidence type="ECO:0000256" key="6">
    <source>
        <dbReference type="ARBA" id="ARBA00023295"/>
    </source>
</evidence>
<keyword evidence="2 9" id="KW-0378">Hydrolase</keyword>
<dbReference type="EMBL" id="BAABKG010000006">
    <property type="protein sequence ID" value="GAA5155716.1"/>
    <property type="molecule type" value="Genomic_DNA"/>
</dbReference>
<keyword evidence="7 9" id="KW-0624">Polysaccharide degradation</keyword>
<evidence type="ECO:0000256" key="3">
    <source>
        <dbReference type="ARBA" id="ARBA00023001"/>
    </source>
</evidence>
<evidence type="ECO:0000256" key="1">
    <source>
        <dbReference type="ARBA" id="ARBA00022729"/>
    </source>
</evidence>
<dbReference type="RefSeq" id="WP_345463498.1">
    <property type="nucleotide sequence ID" value="NZ_BAABKG010000006.1"/>
</dbReference>
<feature type="signal peptide" evidence="9">
    <location>
        <begin position="1"/>
        <end position="22"/>
    </location>
</feature>
<dbReference type="Pfam" id="PF01341">
    <property type="entry name" value="Glyco_hydro_6"/>
    <property type="match status" value="1"/>
</dbReference>
<keyword evidence="3 9" id="KW-0136">Cellulose degradation</keyword>
<dbReference type="SUPFAM" id="SSF51989">
    <property type="entry name" value="Glycosyl hydrolases family 6, cellulases"/>
    <property type="match status" value="1"/>
</dbReference>
<dbReference type="PROSITE" id="PS00656">
    <property type="entry name" value="GLYCOSYL_HYDROL_F6_2"/>
    <property type="match status" value="1"/>
</dbReference>
<gene>
    <name evidence="10" type="ORF">GCM10023340_41720</name>
</gene>
<evidence type="ECO:0000256" key="7">
    <source>
        <dbReference type="ARBA" id="ARBA00023326"/>
    </source>
</evidence>
<dbReference type="PANTHER" id="PTHR34876:SF4">
    <property type="entry name" value="1,4-BETA-D-GLUCAN CELLOBIOHYDROLASE C-RELATED"/>
    <property type="match status" value="1"/>
</dbReference>
<evidence type="ECO:0000313" key="11">
    <source>
        <dbReference type="Proteomes" id="UP001500221"/>
    </source>
</evidence>
<comment type="similarity">
    <text evidence="9">Belongs to the glycosyl hydrolase family 6.</text>
</comment>
<keyword evidence="1 9" id="KW-0732">Signal</keyword>
<evidence type="ECO:0000256" key="9">
    <source>
        <dbReference type="RuleBase" id="RU361186"/>
    </source>
</evidence>
<evidence type="ECO:0000313" key="10">
    <source>
        <dbReference type="EMBL" id="GAA5155716.1"/>
    </source>
</evidence>
<dbReference type="InterPro" id="IPR016288">
    <property type="entry name" value="Beta_cellobiohydrolase"/>
</dbReference>